<dbReference type="AlphaFoldDB" id="A0A1M2VCY8"/>
<dbReference type="Proteomes" id="UP000184267">
    <property type="component" value="Unassembled WGS sequence"/>
</dbReference>
<feature type="compositionally biased region" description="Polar residues" evidence="1">
    <location>
        <begin position="163"/>
        <end position="173"/>
    </location>
</feature>
<feature type="compositionally biased region" description="Low complexity" evidence="1">
    <location>
        <begin position="117"/>
        <end position="128"/>
    </location>
</feature>
<keyword evidence="3" id="KW-1185">Reference proteome</keyword>
<accession>A0A1M2VCY8</accession>
<dbReference type="OrthoDB" id="2758834at2759"/>
<proteinExistence type="predicted"/>
<feature type="region of interest" description="Disordered" evidence="1">
    <location>
        <begin position="153"/>
        <end position="274"/>
    </location>
</feature>
<gene>
    <name evidence="2" type="ORF">TRAPUB_3698</name>
</gene>
<feature type="compositionally biased region" description="Polar residues" evidence="1">
    <location>
        <begin position="186"/>
        <end position="205"/>
    </location>
</feature>
<dbReference type="OMA" id="YPENRRD"/>
<feature type="compositionally biased region" description="Low complexity" evidence="1">
    <location>
        <begin position="211"/>
        <end position="229"/>
    </location>
</feature>
<reference evidence="2 3" key="1">
    <citation type="submission" date="2016-10" db="EMBL/GenBank/DDBJ databases">
        <title>Genome sequence of the basidiomycete white-rot fungus Trametes pubescens.</title>
        <authorList>
            <person name="Makela M.R."/>
            <person name="Granchi Z."/>
            <person name="Peng M."/>
            <person name="De Vries R.P."/>
            <person name="Grigoriev I."/>
            <person name="Riley R."/>
            <person name="Hilden K."/>
        </authorList>
    </citation>
    <scope>NUCLEOTIDE SEQUENCE [LARGE SCALE GENOMIC DNA]</scope>
    <source>
        <strain evidence="2 3">FBCC735</strain>
    </source>
</reference>
<sequence>MLTRPPGLPSPRLGTNGPIVSGHIPRGDAALELLALWEETDSSTWPMDADTDGGSSTRAETGSEAEPVVEVVKQELAGGAKFEFVGSTLVAASKEAIGQASQAHDLTASLVGTSEVSSTVPSSAISSVPEKASSTRDGSLELKGLLGSPEVSVLQGGPDNKAGSLNLSGSESMATGKAHKRAALPTTETVSSTAFTAPGGTQTPDESLAGFPVLTPTPTPLSFSPLTVTATSSRASESTPDLDDDPSRRTSTTSSAYTPRRSIASMEHRGGPIGQQLREAKSDRLEARIEVLAADLEILRLELAQLRGG</sequence>
<evidence type="ECO:0000313" key="3">
    <source>
        <dbReference type="Proteomes" id="UP000184267"/>
    </source>
</evidence>
<protein>
    <submittedName>
        <fullName evidence="2">Uncharacterized protein</fullName>
    </submittedName>
</protein>
<organism evidence="2 3">
    <name type="scientific">Trametes pubescens</name>
    <name type="common">White-rot fungus</name>
    <dbReference type="NCBI Taxonomy" id="154538"/>
    <lineage>
        <taxon>Eukaryota</taxon>
        <taxon>Fungi</taxon>
        <taxon>Dikarya</taxon>
        <taxon>Basidiomycota</taxon>
        <taxon>Agaricomycotina</taxon>
        <taxon>Agaricomycetes</taxon>
        <taxon>Polyporales</taxon>
        <taxon>Polyporaceae</taxon>
        <taxon>Trametes</taxon>
    </lineage>
</organism>
<dbReference type="EMBL" id="MNAD01001456">
    <property type="protein sequence ID" value="OJT05469.1"/>
    <property type="molecule type" value="Genomic_DNA"/>
</dbReference>
<evidence type="ECO:0000256" key="1">
    <source>
        <dbReference type="SAM" id="MobiDB-lite"/>
    </source>
</evidence>
<name>A0A1M2VCY8_TRAPU</name>
<comment type="caution">
    <text evidence="2">The sequence shown here is derived from an EMBL/GenBank/DDBJ whole genome shotgun (WGS) entry which is preliminary data.</text>
</comment>
<feature type="region of interest" description="Disordered" evidence="1">
    <location>
        <begin position="1"/>
        <end position="21"/>
    </location>
</feature>
<feature type="region of interest" description="Disordered" evidence="1">
    <location>
        <begin position="117"/>
        <end position="137"/>
    </location>
</feature>
<feature type="region of interest" description="Disordered" evidence="1">
    <location>
        <begin position="42"/>
        <end position="66"/>
    </location>
</feature>
<feature type="compositionally biased region" description="Low complexity" evidence="1">
    <location>
        <begin position="249"/>
        <end position="262"/>
    </location>
</feature>
<evidence type="ECO:0000313" key="2">
    <source>
        <dbReference type="EMBL" id="OJT05469.1"/>
    </source>
</evidence>